<protein>
    <submittedName>
        <fullName evidence="3">Signal peptide-containing protein</fullName>
    </submittedName>
</protein>
<accession>A0A9D5DQK3</accession>
<comment type="caution">
    <text evidence="3">The sequence shown here is derived from an EMBL/GenBank/DDBJ whole genome shotgun (WGS) entry which is preliminary data.</text>
</comment>
<feature type="domain" description="PUB" evidence="2">
    <location>
        <begin position="229"/>
        <end position="302"/>
    </location>
</feature>
<evidence type="ECO:0000259" key="2">
    <source>
        <dbReference type="Pfam" id="PF09409"/>
    </source>
</evidence>
<name>A0A9D5DQK3_9CRYT</name>
<gene>
    <name evidence="3" type="ORF">OJ253_410</name>
</gene>
<dbReference type="EMBL" id="JAPCXC010000004">
    <property type="protein sequence ID" value="KAJ1612958.1"/>
    <property type="molecule type" value="Genomic_DNA"/>
</dbReference>
<dbReference type="SUPFAM" id="SSF143503">
    <property type="entry name" value="PUG domain-like"/>
    <property type="match status" value="1"/>
</dbReference>
<reference evidence="3" key="1">
    <citation type="submission" date="2022-10" db="EMBL/GenBank/DDBJ databases">
        <title>Adaptive evolution leads to modifications in subtelomeric GC content in a zoonotic Cryptosporidium species.</title>
        <authorList>
            <person name="Li J."/>
            <person name="Feng Y."/>
            <person name="Xiao L."/>
        </authorList>
    </citation>
    <scope>NUCLEOTIDE SEQUENCE</scope>
    <source>
        <strain evidence="3">33844</strain>
    </source>
</reference>
<dbReference type="Gene3D" id="1.20.58.2190">
    <property type="match status" value="1"/>
</dbReference>
<sequence>MTETQKALHLLEEAEYVVSSLLELERGDLEKGLGDYMALKPKMEVLLRKTSKYRKFLAIKDPSRQIYGPKMLEKMRDMCSRFEDIDEKFEEQLQPIYENIEAEHKRRLQEMDLEERRRREEEFQRRVQEGIQETYLEEKRRLERLRERQEAERRRLEELDRLNQHEKERLDEVNRRVATMAEFIRSLETGGALGEFADTDVYSKVDMEDLKIVGIGILLLLRQESELKEFYTCLGLISDLLVSILRDPSEIKYRLVRLNNDNFFRSFGDKRGALALFFGIGFRAIKTEERREYYEILTSETDLQLNISRLNSDDEYIVLREPDPIDKFELWVSWMENLALISDILVS</sequence>
<organism evidence="3">
    <name type="scientific">Cryptosporidium canis</name>
    <dbReference type="NCBI Taxonomy" id="195482"/>
    <lineage>
        <taxon>Eukaryota</taxon>
        <taxon>Sar</taxon>
        <taxon>Alveolata</taxon>
        <taxon>Apicomplexa</taxon>
        <taxon>Conoidasida</taxon>
        <taxon>Coccidia</taxon>
        <taxon>Eucoccidiorida</taxon>
        <taxon>Eimeriorina</taxon>
        <taxon>Cryptosporidiidae</taxon>
        <taxon>Cryptosporidium</taxon>
    </lineage>
</organism>
<dbReference type="InterPro" id="IPR018997">
    <property type="entry name" value="PUB_domain"/>
</dbReference>
<dbReference type="AlphaFoldDB" id="A0A9D5DQK3"/>
<dbReference type="OrthoDB" id="336240at2759"/>
<dbReference type="Proteomes" id="UP001067231">
    <property type="component" value="Unassembled WGS sequence"/>
</dbReference>
<dbReference type="CDD" id="cd09212">
    <property type="entry name" value="PUB"/>
    <property type="match status" value="1"/>
</dbReference>
<evidence type="ECO:0000256" key="1">
    <source>
        <dbReference type="SAM" id="Coils"/>
    </source>
</evidence>
<evidence type="ECO:0000313" key="3">
    <source>
        <dbReference type="EMBL" id="KAJ1612958.1"/>
    </source>
</evidence>
<feature type="coiled-coil region" evidence="1">
    <location>
        <begin position="97"/>
        <end position="176"/>
    </location>
</feature>
<keyword evidence="1" id="KW-0175">Coiled coil</keyword>
<dbReference type="InterPro" id="IPR036339">
    <property type="entry name" value="PUB-like_dom_sf"/>
</dbReference>
<dbReference type="Pfam" id="PF09409">
    <property type="entry name" value="PUB"/>
    <property type="match status" value="1"/>
</dbReference>
<proteinExistence type="predicted"/>